<evidence type="ECO:0000259" key="3">
    <source>
        <dbReference type="Pfam" id="PF07786"/>
    </source>
</evidence>
<reference evidence="4" key="1">
    <citation type="submission" date="2017-07" db="EMBL/GenBank/DDBJ databases">
        <title>Taro Niue Genome Assembly and Annotation.</title>
        <authorList>
            <person name="Atibalentja N."/>
            <person name="Keating K."/>
            <person name="Fields C.J."/>
        </authorList>
    </citation>
    <scope>NUCLEOTIDE SEQUENCE</scope>
    <source>
        <strain evidence="4">Niue_2</strain>
        <tissue evidence="4">Leaf</tissue>
    </source>
</reference>
<name>A0A843VVK6_COLES</name>
<feature type="non-terminal residue" evidence="4">
    <location>
        <position position="1"/>
    </location>
</feature>
<evidence type="ECO:0000256" key="1">
    <source>
        <dbReference type="SAM" id="MobiDB-lite"/>
    </source>
</evidence>
<dbReference type="InterPro" id="IPR012429">
    <property type="entry name" value="HGSNAT_cat"/>
</dbReference>
<evidence type="ECO:0000313" key="5">
    <source>
        <dbReference type="Proteomes" id="UP000652761"/>
    </source>
</evidence>
<feature type="region of interest" description="Disordered" evidence="1">
    <location>
        <begin position="352"/>
        <end position="387"/>
    </location>
</feature>
<keyword evidence="2" id="KW-0812">Transmembrane</keyword>
<gene>
    <name evidence="4" type="ORF">Taro_031024</name>
</gene>
<feature type="transmembrane region" description="Helical" evidence="2">
    <location>
        <begin position="87"/>
        <end position="110"/>
    </location>
</feature>
<keyword evidence="5" id="KW-1185">Reference proteome</keyword>
<dbReference type="Proteomes" id="UP000652761">
    <property type="component" value="Unassembled WGS sequence"/>
</dbReference>
<evidence type="ECO:0000313" key="4">
    <source>
        <dbReference type="EMBL" id="MQL98317.1"/>
    </source>
</evidence>
<feature type="domain" description="Heparan-alpha-glucosaminide N-acetyltransferase catalytic" evidence="3">
    <location>
        <begin position="81"/>
        <end position="193"/>
    </location>
</feature>
<accession>A0A843VVK6</accession>
<feature type="transmembrane region" description="Helical" evidence="2">
    <location>
        <begin position="122"/>
        <end position="140"/>
    </location>
</feature>
<comment type="caution">
    <text evidence="4">The sequence shown here is derived from an EMBL/GenBank/DDBJ whole genome shotgun (WGS) entry which is preliminary data.</text>
</comment>
<dbReference type="AlphaFoldDB" id="A0A843VVK6"/>
<dbReference type="EMBL" id="NMUH01002170">
    <property type="protein sequence ID" value="MQL98317.1"/>
    <property type="molecule type" value="Genomic_DNA"/>
</dbReference>
<feature type="transmembrane region" description="Helical" evidence="2">
    <location>
        <begin position="152"/>
        <end position="171"/>
    </location>
</feature>
<organism evidence="4 5">
    <name type="scientific">Colocasia esculenta</name>
    <name type="common">Wild taro</name>
    <name type="synonym">Arum esculentum</name>
    <dbReference type="NCBI Taxonomy" id="4460"/>
    <lineage>
        <taxon>Eukaryota</taxon>
        <taxon>Viridiplantae</taxon>
        <taxon>Streptophyta</taxon>
        <taxon>Embryophyta</taxon>
        <taxon>Tracheophyta</taxon>
        <taxon>Spermatophyta</taxon>
        <taxon>Magnoliopsida</taxon>
        <taxon>Liliopsida</taxon>
        <taxon>Araceae</taxon>
        <taxon>Aroideae</taxon>
        <taxon>Colocasieae</taxon>
        <taxon>Colocasia</taxon>
    </lineage>
</organism>
<dbReference type="Pfam" id="PF07786">
    <property type="entry name" value="HGSNAT_cat"/>
    <property type="match status" value="1"/>
</dbReference>
<sequence>MFQLGCLSCTLPWKSRDAPQGPNPASPRSPHAAAQNSAIHGGQKFAAGGEEGRMGDYVPLGDGGEAGREGEAKVRSRRAARIASLDVFRGLSIAIMIIVDYAGDIFPFIAHSPWNGVRLADFVMPFFLFIAGVSLALVYKEVSNKVLATCKAMLRALKLFLLGILLQGGYFHPVNSLTYGVDIDKIRWFGILQVDRIKEAEEKRLCRVDLPPLAISATFLKKRFPAVDPSLHGSRRKKEVPETPFDREVCIHGDYETFGAAYYFWSKRQTEPFLVETLFLDLWDAISKAGKVVKLEPMVVVLPPSFSPIPDASYISEPIKKKPSSPLPKKRRAVRAGAPSDTIVEDADFGVQNDEGIGDMETDDYHPVRDGAPSSDEEDIPAADDLGRGDVETNIGVSETPIGSDDQDDLLSYDENMSASFQELHDLLEIEVDSGLPEYQEGTAIGVHDTDWTEILQNATIITSGAEMPGFPTLEEGELPREIVSEGNGSALVGSDFAPPVEGAISGDLEITPHGHLGGELTGVPEQSQPVINTPSHGYEIVEGALIGEGSVGSALVSSGGAATGDVPMVDDTVGSSQTRGVGADVEASGATCFATGDVDGGAVMGAASHRDDSAPPASEEAAPSIVAEREAVPIQRFSFPSHGTVWPDDSQTGSDQGIGFMAESFIRSIRTVIEAEFPPSIDKVCDRMEASTRAYHLMGLPRDPWMAGIDSMWAEVRDLHAKSARESIDMQIRQLEGDILALESRLADTCTREAAVETRQAELASSSKAFMGEMSLLEQVIERASIRLAELKPALAVTAEDERKATAEREVLAKERLALEHELGAKKSMV</sequence>
<dbReference type="OrthoDB" id="2149840at2759"/>
<protein>
    <recommendedName>
        <fullName evidence="3">Heparan-alpha-glucosaminide N-acetyltransferase catalytic domain-containing protein</fullName>
    </recommendedName>
</protein>
<keyword evidence="2" id="KW-0472">Membrane</keyword>
<feature type="region of interest" description="Disordered" evidence="1">
    <location>
        <begin position="15"/>
        <end position="34"/>
    </location>
</feature>
<keyword evidence="2" id="KW-1133">Transmembrane helix</keyword>
<dbReference type="PANTHER" id="PTHR31061">
    <property type="entry name" value="LD22376P"/>
    <property type="match status" value="1"/>
</dbReference>
<dbReference type="PANTHER" id="PTHR31061:SF28">
    <property type="entry name" value="HEPARAN-ALPHA-GLUCOSAMINIDE N-ACETYLTRANSFERASE-LIKE"/>
    <property type="match status" value="1"/>
</dbReference>
<evidence type="ECO:0000256" key="2">
    <source>
        <dbReference type="SAM" id="Phobius"/>
    </source>
</evidence>
<proteinExistence type="predicted"/>